<dbReference type="InterPro" id="IPR020471">
    <property type="entry name" value="AKR"/>
</dbReference>
<dbReference type="PANTHER" id="PTHR43364:SF1">
    <property type="entry name" value="OXIDOREDUCTASE YDHF"/>
    <property type="match status" value="1"/>
</dbReference>
<feature type="domain" description="NADP-dependent oxidoreductase" evidence="1">
    <location>
        <begin position="2"/>
        <end position="267"/>
    </location>
</feature>
<reference evidence="3 4" key="1">
    <citation type="submission" date="2017-12" db="EMBL/GenBank/DDBJ databases">
        <title>The genome sequence of Caulobacter flavus CGMCC1 15093.</title>
        <authorList>
            <person name="Gao J."/>
            <person name="Mao X."/>
            <person name="Sun J."/>
        </authorList>
    </citation>
    <scope>NUCLEOTIDE SEQUENCE [LARGE SCALE GENOMIC DNA]</scope>
    <source>
        <strain evidence="3 4">CGMCC1 15093</strain>
    </source>
</reference>
<dbReference type="EMBL" id="CP026100">
    <property type="protein sequence ID" value="AYV49697.1"/>
    <property type="molecule type" value="Genomic_DNA"/>
</dbReference>
<dbReference type="PANTHER" id="PTHR43364">
    <property type="entry name" value="NADH-SPECIFIC METHYLGLYOXAL REDUCTASE-RELATED"/>
    <property type="match status" value="1"/>
</dbReference>
<dbReference type="Gene3D" id="3.20.20.100">
    <property type="entry name" value="NADP-dependent oxidoreductase domain"/>
    <property type="match status" value="1"/>
</dbReference>
<dbReference type="Proteomes" id="UP000234483">
    <property type="component" value="Unassembled WGS sequence"/>
</dbReference>
<dbReference type="EMBL" id="PJRQ01000038">
    <property type="protein sequence ID" value="PLR10351.1"/>
    <property type="molecule type" value="Genomic_DNA"/>
</dbReference>
<dbReference type="InterPro" id="IPR023210">
    <property type="entry name" value="NADP_OxRdtase_dom"/>
</dbReference>
<name>A0A2N5CQS2_9CAUL</name>
<organism evidence="3 4">
    <name type="scientific">Caulobacter flavus</name>
    <dbReference type="NCBI Taxonomy" id="1679497"/>
    <lineage>
        <taxon>Bacteria</taxon>
        <taxon>Pseudomonadati</taxon>
        <taxon>Pseudomonadota</taxon>
        <taxon>Alphaproteobacteria</taxon>
        <taxon>Caulobacterales</taxon>
        <taxon>Caulobacteraceae</taxon>
        <taxon>Caulobacter</taxon>
    </lineage>
</organism>
<dbReference type="InterPro" id="IPR050523">
    <property type="entry name" value="AKR_Detox_Biosynth"/>
</dbReference>
<dbReference type="Pfam" id="PF00248">
    <property type="entry name" value="Aldo_ket_red"/>
    <property type="match status" value="1"/>
</dbReference>
<keyword evidence="5" id="KW-1185">Reference proteome</keyword>
<accession>A0A2N5CQS2</accession>
<dbReference type="GO" id="GO:0005829">
    <property type="term" value="C:cytosol"/>
    <property type="evidence" value="ECO:0007669"/>
    <property type="project" value="TreeGrafter"/>
</dbReference>
<evidence type="ECO:0000259" key="1">
    <source>
        <dbReference type="Pfam" id="PF00248"/>
    </source>
</evidence>
<dbReference type="KEGG" id="cfh:C1707_21865"/>
<dbReference type="OrthoDB" id="7181835at2"/>
<reference evidence="2 5" key="2">
    <citation type="submission" date="2018-01" db="EMBL/GenBank/DDBJ databases">
        <title>Complete genome sequence of Caulobacter flavus RHGG3.</title>
        <authorList>
            <person name="Yang E."/>
        </authorList>
    </citation>
    <scope>NUCLEOTIDE SEQUENCE [LARGE SCALE GENOMIC DNA]</scope>
    <source>
        <strain evidence="2 5">RHGG3</strain>
    </source>
</reference>
<protein>
    <submittedName>
        <fullName evidence="3">Aldo/keto reductase</fullName>
    </submittedName>
</protein>
<dbReference type="InterPro" id="IPR036812">
    <property type="entry name" value="NAD(P)_OxRdtase_dom_sf"/>
</dbReference>
<gene>
    <name evidence="2" type="ORF">C1707_21865</name>
    <name evidence="3" type="ORF">CFHF_17025</name>
</gene>
<dbReference type="PRINTS" id="PR00069">
    <property type="entry name" value="ALDKETRDTASE"/>
</dbReference>
<evidence type="ECO:0000313" key="4">
    <source>
        <dbReference type="Proteomes" id="UP000234483"/>
    </source>
</evidence>
<proteinExistence type="predicted"/>
<dbReference type="Proteomes" id="UP000281192">
    <property type="component" value="Chromosome"/>
</dbReference>
<evidence type="ECO:0000313" key="5">
    <source>
        <dbReference type="Proteomes" id="UP000281192"/>
    </source>
</evidence>
<dbReference type="SUPFAM" id="SSF51430">
    <property type="entry name" value="NAD(P)-linked oxidoreductase"/>
    <property type="match status" value="1"/>
</dbReference>
<evidence type="ECO:0000313" key="3">
    <source>
        <dbReference type="EMBL" id="PLR10351.1"/>
    </source>
</evidence>
<dbReference type="AlphaFoldDB" id="A0A2N5CQS2"/>
<sequence length="277" mass="29616">MWRFKGESVADARHLVETALEGGITLLDTADIYGADTPYGFGSAEVLLGKVLHDAPHLREKFVLASKGGIILGVPYNSSADYLVSACEASLQRLGVEKIDLYQVHRPDVLAHPAEVASALVKLREQGKIDAVGVSNYLPSQVAALQAHLPFPLASIQPEFSPLAIEPLSDGVLDQALERDMAVLAWSPLGGGRLTGEGIDDRGRAVIDALDAVARPQHVDRAAVALAWIMAHPSRPIPIVGSQTPERIKAAADALRVHMTRAQWYAILTASRGVPLP</sequence>
<dbReference type="GO" id="GO:0016491">
    <property type="term" value="F:oxidoreductase activity"/>
    <property type="evidence" value="ECO:0007669"/>
    <property type="project" value="InterPro"/>
</dbReference>
<evidence type="ECO:0000313" key="2">
    <source>
        <dbReference type="EMBL" id="AYV49697.1"/>
    </source>
</evidence>